<dbReference type="EMBL" id="CP083976">
    <property type="protein sequence ID" value="UZF48491.1"/>
    <property type="molecule type" value="Genomic_DNA"/>
</dbReference>
<dbReference type="InterPro" id="IPR014001">
    <property type="entry name" value="Helicase_ATP-bd"/>
</dbReference>
<dbReference type="Pfam" id="PF22240">
    <property type="entry name" value="ISP_coupler"/>
    <property type="match status" value="1"/>
</dbReference>
<evidence type="ECO:0000259" key="4">
    <source>
        <dbReference type="PROSITE" id="PS51194"/>
    </source>
</evidence>
<proteinExistence type="predicted"/>
<protein>
    <submittedName>
        <fullName evidence="5">DEAD/DEAH box helicase</fullName>
    </submittedName>
</protein>
<dbReference type="GO" id="GO:0003677">
    <property type="term" value="F:DNA binding"/>
    <property type="evidence" value="ECO:0007669"/>
    <property type="project" value="InterPro"/>
</dbReference>
<evidence type="ECO:0000313" key="5">
    <source>
        <dbReference type="EMBL" id="UZF48491.1"/>
    </source>
</evidence>
<evidence type="ECO:0000256" key="2">
    <source>
        <dbReference type="SAM" id="MobiDB-lite"/>
    </source>
</evidence>
<dbReference type="Pfam" id="PF04851">
    <property type="entry name" value="ResIII"/>
    <property type="match status" value="1"/>
</dbReference>
<keyword evidence="5" id="KW-0347">Helicase</keyword>
<reference evidence="5 6" key="1">
    <citation type="journal article" date="2021" name="Front. Microbiol.">
        <title>Bacterial Transformation of Aromatic Monomers in Softwood Black Liquor.</title>
        <authorList>
            <person name="Navas L.E."/>
            <person name="Dexter G."/>
            <person name="Liu J."/>
            <person name="Levy-Booth D."/>
            <person name="Cho M."/>
            <person name="Jang S.K."/>
            <person name="Mansfield S.D."/>
            <person name="Renneckar S."/>
            <person name="Mohn W.W."/>
            <person name="Eltis L.D."/>
        </authorList>
    </citation>
    <scope>NUCLEOTIDE SEQUENCE [LARGE SCALE GENOMIC DNA]</scope>
    <source>
        <strain evidence="5 6">GD02</strain>
    </source>
</reference>
<name>A0AA46X1Q4_RHORH</name>
<feature type="domain" description="Helicase C-terminal" evidence="4">
    <location>
        <begin position="459"/>
        <end position="652"/>
    </location>
</feature>
<dbReference type="Gene3D" id="3.40.50.150">
    <property type="entry name" value="Vaccinia Virus protein VP39"/>
    <property type="match status" value="1"/>
</dbReference>
<keyword evidence="1" id="KW-0680">Restriction system</keyword>
<dbReference type="Pfam" id="PF13156">
    <property type="entry name" value="Mrr_cat_2"/>
    <property type="match status" value="1"/>
</dbReference>
<dbReference type="CDD" id="cd22333">
    <property type="entry name" value="LlaBIII_nuclease-like"/>
    <property type="match status" value="1"/>
</dbReference>
<keyword evidence="5" id="KW-0067">ATP-binding</keyword>
<dbReference type="SUPFAM" id="SSF53335">
    <property type="entry name" value="S-adenosyl-L-methionine-dependent methyltransferases"/>
    <property type="match status" value="1"/>
</dbReference>
<geneLocation type="plasmid" evidence="5 6">
    <name>pGD02.2.2</name>
</geneLocation>
<dbReference type="InterPro" id="IPR002052">
    <property type="entry name" value="DNA_methylase_N6_adenine_CS"/>
</dbReference>
<dbReference type="PROSITE" id="PS51194">
    <property type="entry name" value="HELICASE_CTER"/>
    <property type="match status" value="1"/>
</dbReference>
<dbReference type="GO" id="GO:0008170">
    <property type="term" value="F:N-methyltransferase activity"/>
    <property type="evidence" value="ECO:0007669"/>
    <property type="project" value="InterPro"/>
</dbReference>
<dbReference type="GO" id="GO:0032259">
    <property type="term" value="P:methylation"/>
    <property type="evidence" value="ECO:0007669"/>
    <property type="project" value="InterPro"/>
</dbReference>
<feature type="region of interest" description="Disordered" evidence="2">
    <location>
        <begin position="662"/>
        <end position="709"/>
    </location>
</feature>
<dbReference type="InterPro" id="IPR011856">
    <property type="entry name" value="tRNA_endonuc-like_dom_sf"/>
</dbReference>
<dbReference type="InterPro" id="IPR029063">
    <property type="entry name" value="SAM-dependent_MTases_sf"/>
</dbReference>
<dbReference type="Pfam" id="PF00271">
    <property type="entry name" value="Helicase_C"/>
    <property type="match status" value="1"/>
</dbReference>
<dbReference type="InterPro" id="IPR011335">
    <property type="entry name" value="Restrct_endonuc-II-like"/>
</dbReference>
<evidence type="ECO:0000256" key="1">
    <source>
        <dbReference type="ARBA" id="ARBA00022747"/>
    </source>
</evidence>
<dbReference type="Pfam" id="PF18135">
    <property type="entry name" value="Type_ISP_C"/>
    <property type="match status" value="1"/>
</dbReference>
<dbReference type="InterPro" id="IPR003356">
    <property type="entry name" value="DNA_methylase_A-5"/>
</dbReference>
<evidence type="ECO:0000259" key="3">
    <source>
        <dbReference type="PROSITE" id="PS51192"/>
    </source>
</evidence>
<dbReference type="InterPro" id="IPR001650">
    <property type="entry name" value="Helicase_C-like"/>
</dbReference>
<dbReference type="Proteomes" id="UP001162740">
    <property type="component" value="Plasmid pGD02.2.2"/>
</dbReference>
<dbReference type="Pfam" id="PF02384">
    <property type="entry name" value="N6_Mtase"/>
    <property type="match status" value="1"/>
</dbReference>
<dbReference type="GO" id="GO:0004386">
    <property type="term" value="F:helicase activity"/>
    <property type="evidence" value="ECO:0007669"/>
    <property type="project" value="UniProtKB-KW"/>
</dbReference>
<feature type="domain" description="Helicase ATP-binding" evidence="3">
    <location>
        <begin position="182"/>
        <end position="381"/>
    </location>
</feature>
<dbReference type="SUPFAM" id="SSF52540">
    <property type="entry name" value="P-loop containing nucleoside triphosphate hydrolases"/>
    <property type="match status" value="2"/>
</dbReference>
<dbReference type="GO" id="GO:0016787">
    <property type="term" value="F:hydrolase activity"/>
    <property type="evidence" value="ECO:0007669"/>
    <property type="project" value="InterPro"/>
</dbReference>
<dbReference type="InterPro" id="IPR041635">
    <property type="entry name" value="Type_ISP_LLaBIII_C"/>
</dbReference>
<keyword evidence="5" id="KW-0378">Hydrolase</keyword>
<feature type="compositionally biased region" description="Low complexity" evidence="2">
    <location>
        <begin position="677"/>
        <end position="687"/>
    </location>
</feature>
<dbReference type="PROSITE" id="PS51192">
    <property type="entry name" value="HELICASE_ATP_BIND_1"/>
    <property type="match status" value="1"/>
</dbReference>
<dbReference type="SUPFAM" id="SSF52980">
    <property type="entry name" value="Restriction endonuclease-like"/>
    <property type="match status" value="1"/>
</dbReference>
<evidence type="ECO:0000313" key="6">
    <source>
        <dbReference type="Proteomes" id="UP001162740"/>
    </source>
</evidence>
<dbReference type="InterPro" id="IPR053980">
    <property type="entry name" value="ISP_coupler"/>
</dbReference>
<dbReference type="GO" id="GO:0005524">
    <property type="term" value="F:ATP binding"/>
    <property type="evidence" value="ECO:0007669"/>
    <property type="project" value="InterPro"/>
</dbReference>
<dbReference type="PANTHER" id="PTHR47396:SF1">
    <property type="entry name" value="ATP-DEPENDENT HELICASE IRC3-RELATED"/>
    <property type="match status" value="1"/>
</dbReference>
<dbReference type="GO" id="GO:0005829">
    <property type="term" value="C:cytosol"/>
    <property type="evidence" value="ECO:0007669"/>
    <property type="project" value="TreeGrafter"/>
</dbReference>
<dbReference type="SMART" id="SM00487">
    <property type="entry name" value="DEXDc"/>
    <property type="match status" value="1"/>
</dbReference>
<dbReference type="CDD" id="cd18785">
    <property type="entry name" value="SF2_C"/>
    <property type="match status" value="1"/>
</dbReference>
<dbReference type="InterPro" id="IPR006935">
    <property type="entry name" value="Helicase/UvrB_N"/>
</dbReference>
<dbReference type="RefSeq" id="WP_229582517.1">
    <property type="nucleotide sequence ID" value="NZ_CP083976.1"/>
</dbReference>
<dbReference type="Gene3D" id="3.40.1350.10">
    <property type="match status" value="1"/>
</dbReference>
<gene>
    <name evidence="5" type="ORF">KUM34_029405</name>
</gene>
<keyword evidence="5" id="KW-0614">Plasmid</keyword>
<keyword evidence="5" id="KW-0547">Nucleotide-binding</keyword>
<dbReference type="SMART" id="SM00490">
    <property type="entry name" value="HELICc"/>
    <property type="match status" value="1"/>
</dbReference>
<dbReference type="PROSITE" id="PS00092">
    <property type="entry name" value="N6_MTASE"/>
    <property type="match status" value="1"/>
</dbReference>
<dbReference type="InterPro" id="IPR050742">
    <property type="entry name" value="Helicase_Restrict-Modif_Enz"/>
</dbReference>
<dbReference type="Gene3D" id="3.40.50.300">
    <property type="entry name" value="P-loop containing nucleotide triphosphate hydrolases"/>
    <property type="match status" value="2"/>
</dbReference>
<sequence length="1657" mass="182521">MSSVHEVIEAFRKAPSNSERGTRFEQLMVRYFQLDPMLSQQYEQVWRWTDWPGRDGKPDTGIDLVAVARDTGEHTAIQCKFYEPTHTLAKGDIDSFFTASGKAPFTNRVIISTTDRWSKHAEDALEGQSIPVQRIGLTEIAESPISWNIEDWTDGVPEVELTEAVRHDPLPHQAEAIEKVFTGFGAGHDRGKLVMACGTGKTFTALKIAERTAIENGGHARVLFAVPSISLLSQTLREWTAQTRLDLRAFAVCSDQKVSRAAEDIAAHDVAIPVTTDAGTLAAEMEHRKRAKGLTVVFTTYQSLPVVADAQKQGVDPFDLVICDEAHRTTGFTAAGGDDSNFVRVHDGDYLKADRRLYMTATPRIFDDAVKDKADEHSAELFSMDNETLFGPEFHRLSFGEAVERGRLTDYKVIVLTVDEELIAAPMQAQLAGDYTELTLDDASKIVGCWNGLAKRAGRTPDGTGFVPGEPPMRRAVAFAKDIAASKQVADVFPSVVDAYLDLLDDQENDGRRVDDTNRDLRCVVHHVDGTFNALERNKELSWLKAPVPEGECRILSNARCLSEGVDVPALDAVLFLHPRNSIVDVVQSVGRVMRLNEGKDYGYIILPVAVPAGIAPSQALSDNRRFKVVWQVLNALRAHDDRFNAMVNSIALNAGTGDPVTGKGSDRLLGGHIGPTTDSGESVSTSTGGGETSGLGSSDDGSGSGTDGGQMATQMALFALSEWQEAIYAKIVDKVGTRAYWEDWASDVANIASSQITRIRALLDGADPAVATAFEQFLQGLRDNLNDSITADDAISMLSQHLITKPVFDALFAEHDFASHNPVSRVMQAMVDRLGDSGLEAETAKLEGFYDSVRIRAAEVTTADGKQKVIAELYEKFFRIGFKKQSDALGIVYTPVEVVDFILRAADQASRDAFGRGLTHQGVHILDPFTGTGTFMTRLLQSGLIRPEDLARKYAGELHANEIMLLAYYIAAVNIESTYHALIGSEEATEYQPFEGIVLADTFQITEDGDSLDSVMFPQNNDRIVRQNSIPINVVVGNPPYSVGQTSANDENANVSYPTLDGRIEQTFAQRSSAGLKRNLYDSYVRAFRWATDRIGGTGVVAFVSNGGWIESNSGDGIRRALADEYSRIYVYNLRGNQRTAGEISRKEGGKIFGSGSRNTVAILIGVKNPTHTGPCEIFYRDIGDYLTREQKLEIVAGGDLTTVDWQTIIPNTHGDWTNQRDDEYSVWPAIGSSDASSKEAAVFATYSLGISTARDAWVYGFSRKRVVSDVKKLIENYNRALDNFDAFCASNGITKRTDSVASLFFAADPAATESDSIKWSAALKQRLIRGRRLDFDPESVTTSIYRPFNVQVSYTAAGLNERRAKIPAIFPSEQHDNLGFYCVGSGSDVPFSALMLNRIPNLHVTGAGSGGQFFPRWTYTKAESAEGELDFATAMDDVDAYGYRRVDNITNDILALYRDAVGDQVTRDDIFYYVYGLLHAPAYRETYAADLKKMLPHIPTPESRERFEQLADAGRRLSELHVGYETVEPYPLDIQLKKGTSAEDRETWRVSKLKWGKKKDPETGKNIDDRSVIVYNPKVTIAGIPEEAERYMLGSRSALAWILDRYQVKTDKASGIVNDPNDWCDEHDDPTYIVDLIKRVTTVAVETMKIVDSLA</sequence>
<dbReference type="PRINTS" id="PR00507">
    <property type="entry name" value="N12N6MTFRASE"/>
</dbReference>
<accession>A0AA46X1Q4</accession>
<dbReference type="GO" id="GO:0009307">
    <property type="term" value="P:DNA restriction-modification system"/>
    <property type="evidence" value="ECO:0007669"/>
    <property type="project" value="UniProtKB-KW"/>
</dbReference>
<organism evidence="5 6">
    <name type="scientific">Rhodococcus rhodochrous</name>
    <dbReference type="NCBI Taxonomy" id="1829"/>
    <lineage>
        <taxon>Bacteria</taxon>
        <taxon>Bacillati</taxon>
        <taxon>Actinomycetota</taxon>
        <taxon>Actinomycetes</taxon>
        <taxon>Mycobacteriales</taxon>
        <taxon>Nocardiaceae</taxon>
        <taxon>Rhodococcus</taxon>
    </lineage>
</organism>
<dbReference type="PANTHER" id="PTHR47396">
    <property type="entry name" value="TYPE I RESTRICTION ENZYME ECOKI R PROTEIN"/>
    <property type="match status" value="1"/>
</dbReference>
<dbReference type="InterPro" id="IPR039442">
    <property type="entry name" value="Mrr-like_dom"/>
</dbReference>
<dbReference type="InterPro" id="IPR027417">
    <property type="entry name" value="P-loop_NTPase"/>
</dbReference>